<dbReference type="InterPro" id="IPR012291">
    <property type="entry name" value="CBM2_carb-bd_dom_sf"/>
</dbReference>
<dbReference type="GO" id="GO:0030245">
    <property type="term" value="P:cellulose catabolic process"/>
    <property type="evidence" value="ECO:0007669"/>
    <property type="project" value="UniProtKB-KW"/>
</dbReference>
<dbReference type="Pfam" id="PF00150">
    <property type="entry name" value="Cellulase"/>
    <property type="match status" value="1"/>
</dbReference>
<protein>
    <recommendedName>
        <fullName evidence="8">Endoglucanase</fullName>
        <ecNumber evidence="8">3.2.1.4</ecNumber>
    </recommendedName>
</protein>
<comment type="caution">
    <text evidence="12">The sequence shown here is derived from an EMBL/GenBank/DDBJ whole genome shotgun (WGS) entry which is preliminary data.</text>
</comment>
<feature type="chain" id="PRO_5032685258" description="Endoglucanase" evidence="10">
    <location>
        <begin position="40"/>
        <end position="503"/>
    </location>
</feature>
<dbReference type="EMBL" id="JAAXPI010000090">
    <property type="protein sequence ID" value="NKZ08619.1"/>
    <property type="molecule type" value="Genomic_DNA"/>
</dbReference>
<keyword evidence="4 8" id="KW-0136">Cellulose degradation</keyword>
<evidence type="ECO:0000256" key="3">
    <source>
        <dbReference type="ARBA" id="ARBA00022801"/>
    </source>
</evidence>
<dbReference type="InterPro" id="IPR001547">
    <property type="entry name" value="Glyco_hydro_5"/>
</dbReference>
<dbReference type="SUPFAM" id="SSF51445">
    <property type="entry name" value="(Trans)glycosidases"/>
    <property type="match status" value="1"/>
</dbReference>
<dbReference type="SUPFAM" id="SSF49384">
    <property type="entry name" value="Carbohydrate-binding domain"/>
    <property type="match status" value="1"/>
</dbReference>
<dbReference type="Gene3D" id="3.20.20.80">
    <property type="entry name" value="Glycosidases"/>
    <property type="match status" value="1"/>
</dbReference>
<evidence type="ECO:0000256" key="9">
    <source>
        <dbReference type="SAM" id="MobiDB-lite"/>
    </source>
</evidence>
<evidence type="ECO:0000313" key="12">
    <source>
        <dbReference type="EMBL" id="NKZ08619.1"/>
    </source>
</evidence>
<dbReference type="Pfam" id="PF00553">
    <property type="entry name" value="CBM_2"/>
    <property type="match status" value="1"/>
</dbReference>
<comment type="catalytic activity">
    <reaction evidence="1 8">
        <text>Endohydrolysis of (1-&gt;4)-beta-D-glucosidic linkages in cellulose, lichenin and cereal beta-D-glucans.</text>
        <dbReference type="EC" id="3.2.1.4"/>
    </reaction>
</comment>
<keyword evidence="13" id="KW-1185">Reference proteome</keyword>
<evidence type="ECO:0000256" key="8">
    <source>
        <dbReference type="RuleBase" id="RU361153"/>
    </source>
</evidence>
<gene>
    <name evidence="12" type="ORF">HGB48_33505</name>
</gene>
<keyword evidence="6 8" id="KW-0326">Glycosidase</keyword>
<evidence type="ECO:0000256" key="7">
    <source>
        <dbReference type="ARBA" id="ARBA00023326"/>
    </source>
</evidence>
<evidence type="ECO:0000256" key="6">
    <source>
        <dbReference type="ARBA" id="ARBA00023295"/>
    </source>
</evidence>
<comment type="similarity">
    <text evidence="8">Belongs to the glycosyl hydrolase 5 (cellulase A) family.</text>
</comment>
<dbReference type="EC" id="3.2.1.4" evidence="8"/>
<dbReference type="InterPro" id="IPR017853">
    <property type="entry name" value="GH"/>
</dbReference>
<dbReference type="GO" id="GO:0008810">
    <property type="term" value="F:cellulase activity"/>
    <property type="evidence" value="ECO:0007669"/>
    <property type="project" value="UniProtKB-EC"/>
</dbReference>
<feature type="region of interest" description="Disordered" evidence="9">
    <location>
        <begin position="139"/>
        <end position="175"/>
    </location>
</feature>
<dbReference type="PROSITE" id="PS51173">
    <property type="entry name" value="CBM2"/>
    <property type="match status" value="1"/>
</dbReference>
<keyword evidence="2 10" id="KW-0732">Signal</keyword>
<reference evidence="12 13" key="1">
    <citation type="submission" date="2020-04" db="EMBL/GenBank/DDBJ databases">
        <title>MicrobeNet Type strains.</title>
        <authorList>
            <person name="Nicholson A.C."/>
        </authorList>
    </citation>
    <scope>NUCLEOTIDE SEQUENCE [LARGE SCALE GENOMIC DNA]</scope>
    <source>
        <strain evidence="12 13">ATCC BAA-277</strain>
    </source>
</reference>
<evidence type="ECO:0000256" key="10">
    <source>
        <dbReference type="SAM" id="SignalP"/>
    </source>
</evidence>
<feature type="compositionally biased region" description="Pro residues" evidence="9">
    <location>
        <begin position="154"/>
        <end position="165"/>
    </location>
</feature>
<evidence type="ECO:0000256" key="5">
    <source>
        <dbReference type="ARBA" id="ARBA00023277"/>
    </source>
</evidence>
<feature type="signal peptide" evidence="10">
    <location>
        <begin position="1"/>
        <end position="39"/>
    </location>
</feature>
<dbReference type="PANTHER" id="PTHR34142:SF1">
    <property type="entry name" value="GLYCOSIDE HYDROLASE FAMILY 5 DOMAIN-CONTAINING PROTEIN"/>
    <property type="match status" value="1"/>
</dbReference>
<proteinExistence type="inferred from homology"/>
<evidence type="ECO:0000313" key="13">
    <source>
        <dbReference type="Proteomes" id="UP000579250"/>
    </source>
</evidence>
<dbReference type="Proteomes" id="UP000579250">
    <property type="component" value="Unassembled WGS sequence"/>
</dbReference>
<dbReference type="InterPro" id="IPR001919">
    <property type="entry name" value="CBD2"/>
</dbReference>
<accession>A0A846Z6E2</accession>
<dbReference type="PANTHER" id="PTHR34142">
    <property type="entry name" value="ENDO-BETA-1,4-GLUCANASE A"/>
    <property type="match status" value="1"/>
</dbReference>
<dbReference type="InterPro" id="IPR018087">
    <property type="entry name" value="Glyco_hydro_5_CS"/>
</dbReference>
<dbReference type="AlphaFoldDB" id="A0A846Z6E2"/>
<dbReference type="PROSITE" id="PS00659">
    <property type="entry name" value="GLYCOSYL_HYDROL_F5"/>
    <property type="match status" value="1"/>
</dbReference>
<keyword evidence="3 8" id="KW-0378">Hydrolase</keyword>
<dbReference type="RefSeq" id="WP_083946847.1">
    <property type="nucleotide sequence ID" value="NZ_JAAXPI010000090.1"/>
</dbReference>
<evidence type="ECO:0000256" key="4">
    <source>
        <dbReference type="ARBA" id="ARBA00023001"/>
    </source>
</evidence>
<evidence type="ECO:0000256" key="2">
    <source>
        <dbReference type="ARBA" id="ARBA00022729"/>
    </source>
</evidence>
<organism evidence="12 13">
    <name type="scientific">Actinomadura latina</name>
    <dbReference type="NCBI Taxonomy" id="163603"/>
    <lineage>
        <taxon>Bacteria</taxon>
        <taxon>Bacillati</taxon>
        <taxon>Actinomycetota</taxon>
        <taxon>Actinomycetes</taxon>
        <taxon>Streptosporangiales</taxon>
        <taxon>Thermomonosporaceae</taxon>
        <taxon>Actinomadura</taxon>
    </lineage>
</organism>
<dbReference type="GO" id="GO:0030247">
    <property type="term" value="F:polysaccharide binding"/>
    <property type="evidence" value="ECO:0007669"/>
    <property type="project" value="UniProtKB-UniRule"/>
</dbReference>
<feature type="domain" description="CBM2" evidence="11">
    <location>
        <begin position="36"/>
        <end position="144"/>
    </location>
</feature>
<dbReference type="Gene3D" id="2.60.40.290">
    <property type="match status" value="1"/>
</dbReference>
<sequence>MRSPSPRTAAVAALTGAVCAAGSLAAGAAAVLGAPAAHAAVACQVGYTTNDWGTGFTAAVTITNRGPAVTGWTLTYSYTGNQRLANGWNGRWSQSGQTVTVVNESWNGSLATGAAVQAGAQFGYSGTNADPTAFAVNGVACNDDADPSETPTTPTTPPDTPPADGPAPKLKVSGNTFADASGNTVRLRGVNRSGGEFACVQGNGLWDGPMDAASVAAIRSWNVNAVRVPLNSDCWLGLGNVDPAYRGAAYQNAVKDYVALLEKNGITPILELHWSHGLWTGNDNHCDTANAECQKPMPDAEYSPEFWKQLATAYKNDTAVVFDLFNEPYPNNLQVMDYDQSWKCWRDGGSACTGLGYEAAGMQDLLDAVRSTGAENVVMVAGSSYSNDLGQWLAQKPSDPTGNLAAAWHSYNFNYCKDASCWDQQLAPVAAQVPLVAGEIGENTCGHSYVDTLMAWLDAHSASYLGWTWNTWDCSSGPSLISSYDGTPTAYGAGLRDHLRSAG</sequence>
<dbReference type="SMART" id="SM00637">
    <property type="entry name" value="CBD_II"/>
    <property type="match status" value="1"/>
</dbReference>
<evidence type="ECO:0000259" key="11">
    <source>
        <dbReference type="PROSITE" id="PS51173"/>
    </source>
</evidence>
<keyword evidence="5 8" id="KW-0119">Carbohydrate metabolism</keyword>
<keyword evidence="7 8" id="KW-0624">Polysaccharide degradation</keyword>
<name>A0A846Z6E2_9ACTN</name>
<evidence type="ECO:0000256" key="1">
    <source>
        <dbReference type="ARBA" id="ARBA00000966"/>
    </source>
</evidence>
<dbReference type="InterPro" id="IPR008965">
    <property type="entry name" value="CBM2/CBM3_carb-bd_dom_sf"/>
</dbReference>